<dbReference type="OrthoDB" id="10020599at2759"/>
<dbReference type="AlphaFoldDB" id="A0A6S7L500"/>
<dbReference type="SUPFAM" id="SSF56672">
    <property type="entry name" value="DNA/RNA polymerases"/>
    <property type="match status" value="1"/>
</dbReference>
<gene>
    <name evidence="2" type="ORF">PACLA_8A047398</name>
</gene>
<reference evidence="2" key="1">
    <citation type="submission" date="2020-04" db="EMBL/GenBank/DDBJ databases">
        <authorList>
            <person name="Alioto T."/>
            <person name="Alioto T."/>
            <person name="Gomez Garrido J."/>
        </authorList>
    </citation>
    <scope>NUCLEOTIDE SEQUENCE</scope>
    <source>
        <strain evidence="2">A484AB</strain>
    </source>
</reference>
<proteinExistence type="predicted"/>
<feature type="region of interest" description="Disordered" evidence="1">
    <location>
        <begin position="1"/>
        <end position="46"/>
    </location>
</feature>
<comment type="caution">
    <text evidence="2">The sequence shown here is derived from an EMBL/GenBank/DDBJ whole genome shotgun (WGS) entry which is preliminary data.</text>
</comment>
<feature type="compositionally biased region" description="Basic and acidic residues" evidence="1">
    <location>
        <begin position="1"/>
        <end position="10"/>
    </location>
</feature>
<dbReference type="EMBL" id="CACRXK020020219">
    <property type="protein sequence ID" value="CAB4034553.1"/>
    <property type="molecule type" value="Genomic_DNA"/>
</dbReference>
<dbReference type="PANTHER" id="PTHR47510:SF3">
    <property type="entry name" value="ENDO_EXONUCLEASE_PHOSPHATASE DOMAIN-CONTAINING PROTEIN"/>
    <property type="match status" value="1"/>
</dbReference>
<organism evidence="2 3">
    <name type="scientific">Paramuricea clavata</name>
    <name type="common">Red gorgonian</name>
    <name type="synonym">Violescent sea-whip</name>
    <dbReference type="NCBI Taxonomy" id="317549"/>
    <lineage>
        <taxon>Eukaryota</taxon>
        <taxon>Metazoa</taxon>
        <taxon>Cnidaria</taxon>
        <taxon>Anthozoa</taxon>
        <taxon>Octocorallia</taxon>
        <taxon>Malacalcyonacea</taxon>
        <taxon>Plexauridae</taxon>
        <taxon>Paramuricea</taxon>
    </lineage>
</organism>
<keyword evidence="3" id="KW-1185">Reference proteome</keyword>
<sequence>MDEPHPELGETGKNIAPAEEIVEEPDIELATNPPVVQQEEAGGKATQASAELAQLHRLSDIRLISTIPPLPDSDLFTFQEVSCLEVRENIMAMPPSKAPGYDKVPLSVVKDCLTHILPILTDLINSSFTNSLFPRAWKKAEVIPQPKVRDQEVADNYRPISLFPVLSKVAEKIALGQFNNYLTRNNRLTRHQSGNRKFHSTET</sequence>
<name>A0A6S7L500_PARCT</name>
<dbReference type="Proteomes" id="UP001152795">
    <property type="component" value="Unassembled WGS sequence"/>
</dbReference>
<dbReference type="PANTHER" id="PTHR47510">
    <property type="entry name" value="REVERSE TRANSCRIPTASE DOMAIN-CONTAINING PROTEIN"/>
    <property type="match status" value="1"/>
</dbReference>
<evidence type="ECO:0000256" key="1">
    <source>
        <dbReference type="SAM" id="MobiDB-lite"/>
    </source>
</evidence>
<evidence type="ECO:0000313" key="2">
    <source>
        <dbReference type="EMBL" id="CAB4034553.1"/>
    </source>
</evidence>
<accession>A0A6S7L500</accession>
<protein>
    <submittedName>
        <fullName evidence="2">Uncharacterized protein</fullName>
    </submittedName>
</protein>
<evidence type="ECO:0000313" key="3">
    <source>
        <dbReference type="Proteomes" id="UP001152795"/>
    </source>
</evidence>
<dbReference type="InterPro" id="IPR043502">
    <property type="entry name" value="DNA/RNA_pol_sf"/>
</dbReference>